<gene>
    <name evidence="8" type="ORF">SAMN06295973_1239</name>
</gene>
<feature type="region of interest" description="Disordered" evidence="4">
    <location>
        <begin position="34"/>
        <end position="68"/>
    </location>
</feature>
<keyword evidence="5" id="KW-0812">Transmembrane</keyword>
<feature type="compositionally biased region" description="Polar residues" evidence="4">
    <location>
        <begin position="798"/>
        <end position="807"/>
    </location>
</feature>
<proteinExistence type="predicted"/>
<comment type="subcellular location">
    <subcellularLocation>
        <location evidence="1">Secreted</location>
    </subcellularLocation>
</comment>
<feature type="signal peptide" evidence="6">
    <location>
        <begin position="1"/>
        <end position="33"/>
    </location>
</feature>
<evidence type="ECO:0000256" key="4">
    <source>
        <dbReference type="SAM" id="MobiDB-lite"/>
    </source>
</evidence>
<evidence type="ECO:0000256" key="5">
    <source>
        <dbReference type="SAM" id="Phobius"/>
    </source>
</evidence>
<evidence type="ECO:0000256" key="3">
    <source>
        <dbReference type="ARBA" id="ARBA00022729"/>
    </source>
</evidence>
<dbReference type="EMBL" id="FUZO01000001">
    <property type="protein sequence ID" value="SKC47275.1"/>
    <property type="molecule type" value="Genomic_DNA"/>
</dbReference>
<dbReference type="Pfam" id="PF17210">
    <property type="entry name" value="SdrD_B"/>
    <property type="match status" value="1"/>
</dbReference>
<reference evidence="8 9" key="1">
    <citation type="submission" date="2017-02" db="EMBL/GenBank/DDBJ databases">
        <authorList>
            <person name="Varghese N."/>
            <person name="Submissions S."/>
        </authorList>
    </citation>
    <scope>NUCLEOTIDE SEQUENCE [LARGE SCALE GENOMIC DNA]</scope>
    <source>
        <strain evidence="8 9">VKM Ac-1787</strain>
    </source>
</reference>
<evidence type="ECO:0000259" key="7">
    <source>
        <dbReference type="Pfam" id="PF17210"/>
    </source>
</evidence>
<feature type="domain" description="SD-repeat containing protein B" evidence="7">
    <location>
        <begin position="997"/>
        <end position="1104"/>
    </location>
</feature>
<keyword evidence="3 6" id="KW-0732">Signal</keyword>
<sequence length="1193" mass="122756">MSLLFSPPRALAACTVVAAAAVIGFGAIVPASAATDPPTTDDTSSASPEAPTAPDQAPAAPTAVTPDAGPLTLLTKLQRTVTGTAPFDDDAGPGRDISGEDLIVRSHDTVSYRIEVQVNGTAQDGVVTIRQELPAGMTWPAVGSLPGYCGDGSVVSEDARTVDCVVHEVAPNSVSTYDLIASASTALPDGTVLPAPADAIQVSAADATSGQAASSTVTPDDLVMSTGPRLNLGVKRHTTDQVAVNAEGVRGYRVYFDTFLDLADYNAAGGLGARGQSAIVGDVTFDIDLSDFSDHAEAVDLAGQRCALNPYDGSAFPWSAGGAENSVTDSGTWTCTPDAANPQLIHVVVAGADLSADHIPTKTASGANITTRGYVAIGKFAVFVPHADVPSDGSIDSLVTLRDLVAFGENAAGEPIANRAEPLTDNTATTRLTRRVGAGHSTRYLDSASNLTKVPGQSTVGSGDGPVTSGQTFVAHTAVINSSVEAPMTGAIVCQVFDPKTQFVATAGASAPPVTVRASGAADGFNPSQVIVEYGTTPVVDATADDETRWSGLDAATCEDSDDTWTANWQSLDLEDVTRVRYRPVGGELSAGAQFNGSLTLQLRDGLPVGETIMETYSVKSTSMYSDDADAPTHWIEDAWYHGKYSPVQSTNKDFPRGDRLLVSAGSVAIAKRAISPAVDPGSPAHVASGERVQFELTPQIASKAGMVDSARDVVVIDRLPKGLAYDPADVASTPDSVQVNEDGSTELTWSFDRIDRGSEPVISYWAKSDSTMVGDFVNQVIISSPDDPSSLDEIPASPSTSDAHYSRQTVSLSAPGGLRIEKSVAQQAVESGDDIDYTVAFANMNADTPQQDASSIDVLPYAGDARSSSVEGVLAAAVEAPSGVTVRYTDADPAAVAAASVVDGSAGYGRLPAGSAWCTASELGAEGCATSFADATAIRMDVDSLAALERLEVRYTLVSEGAPSGATFVNDATVRSATQTLGARSPLVSTLVVSSSIGQRLWWDTNEDGLDNDGPDGAPGEGVADVPMRLSGVDKFGEVIEAETATDSTGSYRFSGLVSGEYAIVVDVPANAGVTTFRVGDDDLLNSAVDTATGVMEDITIVDPSPTGADGEDLTWNGGLVVGAEPPVAPVDPPGIPKVDEPAAKTTRGDLAETGTAWVFAGAVTAALLLAIGAGLVLARRRRMEPEATTAE</sequence>
<dbReference type="RefSeq" id="WP_139382405.1">
    <property type="nucleotide sequence ID" value="NZ_FUZO01000001.1"/>
</dbReference>
<dbReference type="InterPro" id="IPR013783">
    <property type="entry name" value="Ig-like_fold"/>
</dbReference>
<dbReference type="InterPro" id="IPR033764">
    <property type="entry name" value="Sdr_B"/>
</dbReference>
<feature type="transmembrane region" description="Helical" evidence="5">
    <location>
        <begin position="1158"/>
        <end position="1180"/>
    </location>
</feature>
<keyword evidence="9" id="KW-1185">Reference proteome</keyword>
<dbReference type="SUPFAM" id="SSF117074">
    <property type="entry name" value="Hypothetical protein PA1324"/>
    <property type="match status" value="1"/>
</dbReference>
<evidence type="ECO:0000256" key="2">
    <source>
        <dbReference type="ARBA" id="ARBA00022525"/>
    </source>
</evidence>
<dbReference type="Proteomes" id="UP000190827">
    <property type="component" value="Unassembled WGS sequence"/>
</dbReference>
<organism evidence="8 9">
    <name type="scientific">Plantibacter cousiniae</name>
    <name type="common">nom. nud.</name>
    <dbReference type="NCBI Taxonomy" id="199709"/>
    <lineage>
        <taxon>Bacteria</taxon>
        <taxon>Bacillati</taxon>
        <taxon>Actinomycetota</taxon>
        <taxon>Actinomycetes</taxon>
        <taxon>Micrococcales</taxon>
        <taxon>Microbacteriaceae</taxon>
        <taxon>Plantibacter</taxon>
    </lineage>
</organism>
<feature type="compositionally biased region" description="Low complexity" evidence="4">
    <location>
        <begin position="785"/>
        <end position="796"/>
    </location>
</feature>
<dbReference type="Gene3D" id="2.60.40.10">
    <property type="entry name" value="Immunoglobulins"/>
    <property type="match status" value="1"/>
</dbReference>
<evidence type="ECO:0000256" key="6">
    <source>
        <dbReference type="SAM" id="SignalP"/>
    </source>
</evidence>
<evidence type="ECO:0000256" key="1">
    <source>
        <dbReference type="ARBA" id="ARBA00004613"/>
    </source>
</evidence>
<evidence type="ECO:0000313" key="8">
    <source>
        <dbReference type="EMBL" id="SKC47275.1"/>
    </source>
</evidence>
<evidence type="ECO:0000313" key="9">
    <source>
        <dbReference type="Proteomes" id="UP000190827"/>
    </source>
</evidence>
<keyword evidence="5" id="KW-1133">Transmembrane helix</keyword>
<feature type="region of interest" description="Disordered" evidence="4">
    <location>
        <begin position="785"/>
        <end position="807"/>
    </location>
</feature>
<protein>
    <recommendedName>
        <fullName evidence="7">SD-repeat containing protein B domain-containing protein</fullName>
    </recommendedName>
</protein>
<keyword evidence="5" id="KW-0472">Membrane</keyword>
<feature type="chain" id="PRO_5046681455" description="SD-repeat containing protein B domain-containing protein" evidence="6">
    <location>
        <begin position="34"/>
        <end position="1193"/>
    </location>
</feature>
<comment type="caution">
    <text evidence="8">The sequence shown here is derived from an EMBL/GenBank/DDBJ whole genome shotgun (WGS) entry which is preliminary data.</text>
</comment>
<accession>A0ABY1LJ19</accession>
<name>A0ABY1LJ19_9MICO</name>
<keyword evidence="2" id="KW-0964">Secreted</keyword>